<evidence type="ECO:0000313" key="1">
    <source>
        <dbReference type="EMBL" id="KAK8141732.1"/>
    </source>
</evidence>
<dbReference type="Proteomes" id="UP001397290">
    <property type="component" value="Unassembled WGS sequence"/>
</dbReference>
<protein>
    <submittedName>
        <fullName evidence="1">Uncharacterized protein</fullName>
    </submittedName>
</protein>
<comment type="caution">
    <text evidence="1">The sequence shown here is derived from an EMBL/GenBank/DDBJ whole genome shotgun (WGS) entry which is preliminary data.</text>
</comment>
<accession>A0AAW0RHR8</accession>
<evidence type="ECO:0000313" key="2">
    <source>
        <dbReference type="Proteomes" id="UP001397290"/>
    </source>
</evidence>
<proteinExistence type="predicted"/>
<name>A0AAW0RHR8_9HYPO</name>
<sequence>MYTPTILQHDCTIWRGSSQAAADLYNEGTKLWTKQDFTDIEKQLADSKTQQVFRVRLFSGGTLPIANPMFGIESPIWKPCVKYREYWRLVKDQPDDPAETYHCTYLPRWINTSVRAFRGDICRTPPEWMKRRAGKDAQNLETEFVRGAMIQHSIALTLLAQDPDYTKEAKEILASSGFSIVGEFGAGGFAEIDDESLVFSVYVEAPLKQIIADIARPPIIISTGFDVFNDSEKPWIDAESPRTMVMWREYNEKASLPIAQGDEEVMSKMRDVYIYAKKDSQSL</sequence>
<keyword evidence="2" id="KW-1185">Reference proteome</keyword>
<dbReference type="AlphaFoldDB" id="A0AAW0RHR8"/>
<reference evidence="1 2" key="1">
    <citation type="submission" date="2020-02" db="EMBL/GenBank/DDBJ databases">
        <title>Comparative genomics of the hypocrealean fungal genus Beauvera.</title>
        <authorList>
            <person name="Showalter D.N."/>
            <person name="Bushley K.E."/>
            <person name="Rehner S.A."/>
        </authorList>
    </citation>
    <scope>NUCLEOTIDE SEQUENCE [LARGE SCALE GENOMIC DNA]</scope>
    <source>
        <strain evidence="1 2">ARSEF4384</strain>
    </source>
</reference>
<organism evidence="1 2">
    <name type="scientific">Beauveria asiatica</name>
    <dbReference type="NCBI Taxonomy" id="1069075"/>
    <lineage>
        <taxon>Eukaryota</taxon>
        <taxon>Fungi</taxon>
        <taxon>Dikarya</taxon>
        <taxon>Ascomycota</taxon>
        <taxon>Pezizomycotina</taxon>
        <taxon>Sordariomycetes</taxon>
        <taxon>Hypocreomycetidae</taxon>
        <taxon>Hypocreales</taxon>
        <taxon>Cordycipitaceae</taxon>
        <taxon>Beauveria</taxon>
    </lineage>
</organism>
<dbReference type="EMBL" id="JAAHCF010000867">
    <property type="protein sequence ID" value="KAK8141732.1"/>
    <property type="molecule type" value="Genomic_DNA"/>
</dbReference>
<gene>
    <name evidence="1" type="ORF">G3M48_009989</name>
</gene>